<dbReference type="EMBL" id="CP000806">
    <property type="protein sequence ID" value="ACB50362.1"/>
    <property type="molecule type" value="Genomic_DNA"/>
</dbReference>
<feature type="transmembrane region" description="Helical" evidence="1">
    <location>
        <begin position="30"/>
        <end position="48"/>
    </location>
</feature>
<keyword evidence="1" id="KW-0812">Transmembrane</keyword>
<keyword evidence="3" id="KW-1185">Reference proteome</keyword>
<dbReference type="eggNOG" id="ENOG50334NS">
    <property type="taxonomic scope" value="Bacteria"/>
</dbReference>
<dbReference type="RefSeq" id="WP_009547091.1">
    <property type="nucleotide sequence ID" value="NC_010546.1"/>
</dbReference>
<reference evidence="2 3" key="1">
    <citation type="journal article" date="2008" name="Proc. Natl. Acad. Sci. U.S.A.">
        <title>The genome of Cyanothece 51142, a unicellular diazotrophic cyanobacterium important in the marine nitrogen cycle.</title>
        <authorList>
            <person name="Welsh E.A."/>
            <person name="Liberton M."/>
            <person name="Stoeckel J."/>
            <person name="Loh T."/>
            <person name="Elvitigala T."/>
            <person name="Wang C."/>
            <person name="Wollam A."/>
            <person name="Fulton R.S."/>
            <person name="Clifton S.W."/>
            <person name="Jacobs J.M."/>
            <person name="Aurora R."/>
            <person name="Ghosh B.K."/>
            <person name="Sherman L.A."/>
            <person name="Smith R.D."/>
            <person name="Wilson R.K."/>
            <person name="Pakrasi H.B."/>
        </authorList>
    </citation>
    <scope>NUCLEOTIDE SEQUENCE [LARGE SCALE GENOMIC DNA]</scope>
    <source>
        <strain evidence="3">ATCC 51142 / BH68</strain>
    </source>
</reference>
<sequence length="75" mass="8097">MSLIHWDKSVFSLHLKEIIEDHHQKGDSSGVVGLGAILLGTIALPAAAKYSRPILKSVIKTGIALSYELSEKKGK</sequence>
<name>B1WT32_CROS5</name>
<proteinExistence type="predicted"/>
<evidence type="ECO:0000256" key="1">
    <source>
        <dbReference type="SAM" id="Phobius"/>
    </source>
</evidence>
<keyword evidence="1" id="KW-1133">Transmembrane helix</keyword>
<dbReference type="Proteomes" id="UP000001203">
    <property type="component" value="Chromosome circular"/>
</dbReference>
<protein>
    <submittedName>
        <fullName evidence="2">Uncharacterized protein</fullName>
    </submittedName>
</protein>
<dbReference type="HOGENOM" id="CLU_193729_0_0_3"/>
<organism evidence="2 3">
    <name type="scientific">Crocosphaera subtropica (strain ATCC 51142 / BH68)</name>
    <name type="common">Cyanothece sp. (strain ATCC 51142)</name>
    <dbReference type="NCBI Taxonomy" id="43989"/>
    <lineage>
        <taxon>Bacteria</taxon>
        <taxon>Bacillati</taxon>
        <taxon>Cyanobacteriota</taxon>
        <taxon>Cyanophyceae</taxon>
        <taxon>Oscillatoriophycideae</taxon>
        <taxon>Chroococcales</taxon>
        <taxon>Aphanothecaceae</taxon>
        <taxon>Crocosphaera</taxon>
        <taxon>Crocosphaera subtropica</taxon>
    </lineage>
</organism>
<dbReference type="KEGG" id="cyt:cce_1011"/>
<dbReference type="STRING" id="43989.cce_1011"/>
<keyword evidence="1" id="KW-0472">Membrane</keyword>
<dbReference type="AlphaFoldDB" id="B1WT32"/>
<evidence type="ECO:0000313" key="3">
    <source>
        <dbReference type="Proteomes" id="UP000001203"/>
    </source>
</evidence>
<evidence type="ECO:0000313" key="2">
    <source>
        <dbReference type="EMBL" id="ACB50362.1"/>
    </source>
</evidence>
<gene>
    <name evidence="2" type="ordered locus">cce_1011</name>
</gene>
<accession>B1WT32</accession>